<protein>
    <submittedName>
        <fullName evidence="1">Uncharacterized protein</fullName>
    </submittedName>
</protein>
<reference evidence="1" key="1">
    <citation type="submission" date="2022-08" db="EMBL/GenBank/DDBJ databases">
        <title>Genome Sequence of Pycnoporus sanguineus.</title>
        <authorList>
            <person name="Buettner E."/>
        </authorList>
    </citation>
    <scope>NUCLEOTIDE SEQUENCE</scope>
    <source>
        <strain evidence="1">CG-C14</strain>
    </source>
</reference>
<proteinExistence type="predicted"/>
<organism evidence="1 2">
    <name type="scientific">Trametes sanguinea</name>
    <dbReference type="NCBI Taxonomy" id="158606"/>
    <lineage>
        <taxon>Eukaryota</taxon>
        <taxon>Fungi</taxon>
        <taxon>Dikarya</taxon>
        <taxon>Basidiomycota</taxon>
        <taxon>Agaricomycotina</taxon>
        <taxon>Agaricomycetes</taxon>
        <taxon>Polyporales</taxon>
        <taxon>Polyporaceae</taxon>
        <taxon>Trametes</taxon>
    </lineage>
</organism>
<evidence type="ECO:0000313" key="2">
    <source>
        <dbReference type="Proteomes" id="UP001144978"/>
    </source>
</evidence>
<comment type="caution">
    <text evidence="1">The sequence shown here is derived from an EMBL/GenBank/DDBJ whole genome shotgun (WGS) entry which is preliminary data.</text>
</comment>
<accession>A0ACC1PSC2</accession>
<evidence type="ECO:0000313" key="1">
    <source>
        <dbReference type="EMBL" id="KAJ3001462.1"/>
    </source>
</evidence>
<dbReference type="Proteomes" id="UP001144978">
    <property type="component" value="Unassembled WGS sequence"/>
</dbReference>
<dbReference type="EMBL" id="JANSHE010001704">
    <property type="protein sequence ID" value="KAJ3001462.1"/>
    <property type="molecule type" value="Genomic_DNA"/>
</dbReference>
<sequence length="425" mass="47925">MQYHREYQVEDVHNPPAAFSSFEDLGLIECEEAAIHSMTGPSDSDPEVWSVQICPDQIKRRRSAKTRHSKSAMAQHPVVRKSNKGKEHAVNNLGPGQNKDGDEDKDEDKDKDDMEGMEEDGGLPMSRITQLWRDEVRHLNANVVLLLFQKIEATVIVVQNFVNVVQASTESNKTFQLSGNLMMNDLKAIKGSVSSSGEQMAGVGGCSGPSTPSKKKSTPRKGSDCRVAKRIARVHGHDLDEDEDPFGIFKVCLRDFMIILLRSHAALIAKCFPLLTEDEIKSYTSENGMFICDPQMFWINFEHSWKKFSFNKKAREVVICTFLTKAESGTFANNPIPLARLYTVLNVPSLQCRQALCTRMSAVSSDETDGPEVQYPPVYRIIIAGWQSLELHTFLWRLDAWYIDAWEKAFHGRRTKGNPPKTQVF</sequence>
<gene>
    <name evidence="1" type="ORF">NUW54_g6405</name>
</gene>
<keyword evidence="2" id="KW-1185">Reference proteome</keyword>
<name>A0ACC1PSC2_9APHY</name>